<gene>
    <name evidence="1" type="ORF">DPMN_181303</name>
</gene>
<name>A0A9D4DDJ9_DREPO</name>
<dbReference type="EMBL" id="JAIWYP010000010">
    <property type="protein sequence ID" value="KAH3746886.1"/>
    <property type="molecule type" value="Genomic_DNA"/>
</dbReference>
<organism evidence="1 2">
    <name type="scientific">Dreissena polymorpha</name>
    <name type="common">Zebra mussel</name>
    <name type="synonym">Mytilus polymorpha</name>
    <dbReference type="NCBI Taxonomy" id="45954"/>
    <lineage>
        <taxon>Eukaryota</taxon>
        <taxon>Metazoa</taxon>
        <taxon>Spiralia</taxon>
        <taxon>Lophotrochozoa</taxon>
        <taxon>Mollusca</taxon>
        <taxon>Bivalvia</taxon>
        <taxon>Autobranchia</taxon>
        <taxon>Heteroconchia</taxon>
        <taxon>Euheterodonta</taxon>
        <taxon>Imparidentia</taxon>
        <taxon>Neoheterodontei</taxon>
        <taxon>Myida</taxon>
        <taxon>Dreissenoidea</taxon>
        <taxon>Dreissenidae</taxon>
        <taxon>Dreissena</taxon>
    </lineage>
</organism>
<protein>
    <submittedName>
        <fullName evidence="1">Uncharacterized protein</fullName>
    </submittedName>
</protein>
<evidence type="ECO:0000313" key="1">
    <source>
        <dbReference type="EMBL" id="KAH3746886.1"/>
    </source>
</evidence>
<keyword evidence="2" id="KW-1185">Reference proteome</keyword>
<sequence>MDDEQLEKVTSFKYLRPNLSKNCINTAEVLIRISMATDAMARLSRLWTSSSISFSTT</sequence>
<accession>A0A9D4DDJ9</accession>
<proteinExistence type="predicted"/>
<reference evidence="1" key="2">
    <citation type="submission" date="2020-11" db="EMBL/GenBank/DDBJ databases">
        <authorList>
            <person name="McCartney M.A."/>
            <person name="Auch B."/>
            <person name="Kono T."/>
            <person name="Mallez S."/>
            <person name="Becker A."/>
            <person name="Gohl D.M."/>
            <person name="Silverstein K.A.T."/>
            <person name="Koren S."/>
            <person name="Bechman K.B."/>
            <person name="Herman A."/>
            <person name="Abrahante J.E."/>
            <person name="Garbe J."/>
        </authorList>
    </citation>
    <scope>NUCLEOTIDE SEQUENCE</scope>
    <source>
        <strain evidence="1">Duluth1</strain>
        <tissue evidence="1">Whole animal</tissue>
    </source>
</reference>
<dbReference type="AlphaFoldDB" id="A0A9D4DDJ9"/>
<reference evidence="1" key="1">
    <citation type="journal article" date="2019" name="bioRxiv">
        <title>The Genome of the Zebra Mussel, Dreissena polymorpha: A Resource for Invasive Species Research.</title>
        <authorList>
            <person name="McCartney M.A."/>
            <person name="Auch B."/>
            <person name="Kono T."/>
            <person name="Mallez S."/>
            <person name="Zhang Y."/>
            <person name="Obille A."/>
            <person name="Becker A."/>
            <person name="Abrahante J.E."/>
            <person name="Garbe J."/>
            <person name="Badalamenti J.P."/>
            <person name="Herman A."/>
            <person name="Mangelson H."/>
            <person name="Liachko I."/>
            <person name="Sullivan S."/>
            <person name="Sone E.D."/>
            <person name="Koren S."/>
            <person name="Silverstein K.A.T."/>
            <person name="Beckman K.B."/>
            <person name="Gohl D.M."/>
        </authorList>
    </citation>
    <scope>NUCLEOTIDE SEQUENCE</scope>
    <source>
        <strain evidence="1">Duluth1</strain>
        <tissue evidence="1">Whole animal</tissue>
    </source>
</reference>
<comment type="caution">
    <text evidence="1">The sequence shown here is derived from an EMBL/GenBank/DDBJ whole genome shotgun (WGS) entry which is preliminary data.</text>
</comment>
<dbReference type="Proteomes" id="UP000828390">
    <property type="component" value="Unassembled WGS sequence"/>
</dbReference>
<evidence type="ECO:0000313" key="2">
    <source>
        <dbReference type="Proteomes" id="UP000828390"/>
    </source>
</evidence>